<proteinExistence type="predicted"/>
<accession>A0A380BJU8</accession>
<organism evidence="1 2">
    <name type="scientific">Sphingobacterium spiritivorum</name>
    <name type="common">Flavobacterium spiritivorum</name>
    <dbReference type="NCBI Taxonomy" id="258"/>
    <lineage>
        <taxon>Bacteria</taxon>
        <taxon>Pseudomonadati</taxon>
        <taxon>Bacteroidota</taxon>
        <taxon>Sphingobacteriia</taxon>
        <taxon>Sphingobacteriales</taxon>
        <taxon>Sphingobacteriaceae</taxon>
        <taxon>Sphingobacterium</taxon>
    </lineage>
</organism>
<dbReference type="AlphaFoldDB" id="A0A380BJU8"/>
<gene>
    <name evidence="1" type="ORF">NCTC11388_00823</name>
</gene>
<evidence type="ECO:0000313" key="1">
    <source>
        <dbReference type="EMBL" id="SUJ01603.1"/>
    </source>
</evidence>
<reference evidence="1 2" key="1">
    <citation type="submission" date="2018-06" db="EMBL/GenBank/DDBJ databases">
        <authorList>
            <consortium name="Pathogen Informatics"/>
            <person name="Doyle S."/>
        </authorList>
    </citation>
    <scope>NUCLEOTIDE SEQUENCE [LARGE SCALE GENOMIC DNA]</scope>
    <source>
        <strain evidence="1 2">NCTC11388</strain>
    </source>
</reference>
<sequence length="132" mass="15525">MSKQDPQLIDYHSDYHQYLVTDIDMDRTDRYSYFQEIDSTTNIGIPIEVEHLSVNDARFRIGFSENEETVLLKYTKTRIIYLLFLFRKTRSLPTPASGLRYFYPSGRLADFLFSNALSQTFVQSSFGLWNRA</sequence>
<dbReference type="Proteomes" id="UP000254893">
    <property type="component" value="Unassembled WGS sequence"/>
</dbReference>
<dbReference type="EMBL" id="UGYW01000002">
    <property type="protein sequence ID" value="SUJ01603.1"/>
    <property type="molecule type" value="Genomic_DNA"/>
</dbReference>
<evidence type="ECO:0000313" key="2">
    <source>
        <dbReference type="Proteomes" id="UP000254893"/>
    </source>
</evidence>
<name>A0A380BJU8_SPHSI</name>
<dbReference type="RefSeq" id="WP_258861954.1">
    <property type="nucleotide sequence ID" value="NZ_UGYW01000002.1"/>
</dbReference>
<protein>
    <submittedName>
        <fullName evidence="1">Uncharacterized protein</fullName>
    </submittedName>
</protein>